<sequence length="1263" mass="141099">METSKLSKDSLSPSDSASQGDLSSTPVALRTRLNSTQISYRDAALIGQCKICCFMFEDVSKLRVHVMNHKRNTKRRKALEAIDSVCHSTATPKKVPTIHTSQPPANTQLFDKFKSVFPEMFNEEENIFPVTSTPKILQFPTIQQTMPSPPSIRTSSPLQEDIISTLNQIVSSVSKHIDKTTSICAQNSSLLVSPSVQSLNNSSQLPTVSLSPTPSAVPESQKENSNDNIISSSHTHLSSNVEVTENFNSMESSNSSQKKPCNITIFDEIENIIKSYSESPDERHSPDILELILPSSQESMDENLIVPDEPLPGETDFNFLKRVSPPLNGPPKTPAFPKTSYAQAVKNVLAKCPFCEKKFYSQMTCNRHIEDIHRPGNILASEDLNLKHCPSSSPNLQPKLPILKNSSSNSKSSKIQVPSKNQTTPAIISKSLNPRALFNKPSNTSCPAKSSSSINIPKSSDPKNSERKIVKIKDPPKKIVTPTFMPVLPDYKFFCRHCSDYFPSNLSLIDHIRKSHSITIKSYNSSFRSKTINLSPNSPPAASTVDTQFKGDDVSVPHIEDHQDLLPPLTAALKNFYVPDPNNISAKISPAPVIRQNIERIISSSTVTDSPKNNSEPRMNTIEVDIHPSASSSSSTSPPRNCNLCPFIAKNRKGLKLHFFRKHKYQKISNNCSNTDPDHITILPSSQSVTNNNSKKPSDSATVDVGTLNPVVGKKKVTFQAPFISDSQDFTEVDNSRFKKMNEESVSNRQLETPFVSFKDSNLKYAFPLPTKLNCPIDGCSAVFGTKFWYRTNNSIKRHLNFFHKQKPKKVLYFCSVCDSTIKKNPAKHSCLMGNLILPTIINDDNVWECHLCENFSATSELGKNNHLAAHRKEEIKKRALPLIIPPSTKLLKKKRFHKIRSNSDGYPGDIPLAMPLQEDNSSSCQETERIVHHKIDVERISILDSFAEPLDALIEVDDIDDAFPKFEKLLADLSSVIQEHFHLTKTNSSQSKKPAASVASKAFDPQNAQAVQKLYKWNRRRCIRNIVNPNFSRCPAPKENIFSHFKNSWAPPKSNYNLPLSPNLDLPPVIDFMSPETIASSLQGCENSAPGPDLITYHHWKTCDPRCFILSKIFNICLKFKSIPSEWKISNCILLPKKGDPALLENWRPITLSNTIYKLFSKCLARRLQDWCEMHEVLSPCQKGFTPFDGVIEHNFVIGQHLEAARRNHSQSFLVWLDISNAFGSVPHDTPSYTKSLAMSTSAAHCLLFAKVPTLYGHLALK</sequence>
<dbReference type="InterPro" id="IPR000477">
    <property type="entry name" value="RT_dom"/>
</dbReference>
<dbReference type="GO" id="GO:0008270">
    <property type="term" value="F:zinc ion binding"/>
    <property type="evidence" value="ECO:0007669"/>
    <property type="project" value="UniProtKB-KW"/>
</dbReference>
<dbReference type="PROSITE" id="PS00028">
    <property type="entry name" value="ZINC_FINGER_C2H2_1"/>
    <property type="match status" value="3"/>
</dbReference>
<keyword evidence="5" id="KW-1185">Reference proteome</keyword>
<evidence type="ECO:0000256" key="1">
    <source>
        <dbReference type="PROSITE-ProRule" id="PRU00042"/>
    </source>
</evidence>
<dbReference type="OrthoDB" id="6628767at2759"/>
<feature type="compositionally biased region" description="Low complexity" evidence="2">
    <location>
        <begin position="449"/>
        <end position="459"/>
    </location>
</feature>
<evidence type="ECO:0000256" key="2">
    <source>
        <dbReference type="SAM" id="MobiDB-lite"/>
    </source>
</evidence>
<feature type="compositionally biased region" description="Polar residues" evidence="2">
    <location>
        <begin position="226"/>
        <end position="235"/>
    </location>
</feature>
<evidence type="ECO:0000313" key="5">
    <source>
        <dbReference type="Proteomes" id="UP000887013"/>
    </source>
</evidence>
<gene>
    <name evidence="4" type="primary">PO21_24</name>
    <name evidence="4" type="ORF">NPIL_147341</name>
</gene>
<feature type="region of interest" description="Disordered" evidence="2">
    <location>
        <begin position="1"/>
        <end position="25"/>
    </location>
</feature>
<dbReference type="InterPro" id="IPR013087">
    <property type="entry name" value="Znf_C2H2_type"/>
</dbReference>
<dbReference type="PANTHER" id="PTHR19446">
    <property type="entry name" value="REVERSE TRANSCRIPTASES"/>
    <property type="match status" value="1"/>
</dbReference>
<name>A0A8X6PCF1_NEPPI</name>
<dbReference type="SMART" id="SM00355">
    <property type="entry name" value="ZnF_C2H2"/>
    <property type="match status" value="6"/>
</dbReference>
<dbReference type="Proteomes" id="UP000887013">
    <property type="component" value="Unassembled WGS sequence"/>
</dbReference>
<feature type="region of interest" description="Disordered" evidence="2">
    <location>
        <begin position="202"/>
        <end position="235"/>
    </location>
</feature>
<keyword evidence="1" id="KW-0862">Zinc</keyword>
<feature type="compositionally biased region" description="Low complexity" evidence="2">
    <location>
        <begin position="9"/>
        <end position="18"/>
    </location>
</feature>
<dbReference type="AlphaFoldDB" id="A0A8X6PCF1"/>
<feature type="region of interest" description="Disordered" evidence="2">
    <location>
        <begin position="440"/>
        <end position="466"/>
    </location>
</feature>
<comment type="caution">
    <text evidence="4">The sequence shown here is derived from an EMBL/GenBank/DDBJ whole genome shotgun (WGS) entry which is preliminary data.</text>
</comment>
<organism evidence="4 5">
    <name type="scientific">Nephila pilipes</name>
    <name type="common">Giant wood spider</name>
    <name type="synonym">Nephila maculata</name>
    <dbReference type="NCBI Taxonomy" id="299642"/>
    <lineage>
        <taxon>Eukaryota</taxon>
        <taxon>Metazoa</taxon>
        <taxon>Ecdysozoa</taxon>
        <taxon>Arthropoda</taxon>
        <taxon>Chelicerata</taxon>
        <taxon>Arachnida</taxon>
        <taxon>Araneae</taxon>
        <taxon>Araneomorphae</taxon>
        <taxon>Entelegynae</taxon>
        <taxon>Araneoidea</taxon>
        <taxon>Nephilidae</taxon>
        <taxon>Nephila</taxon>
    </lineage>
</organism>
<dbReference type="PROSITE" id="PS50157">
    <property type="entry name" value="ZINC_FINGER_C2H2_2"/>
    <property type="match status" value="1"/>
</dbReference>
<reference evidence="4" key="1">
    <citation type="submission" date="2020-08" db="EMBL/GenBank/DDBJ databases">
        <title>Multicomponent nature underlies the extraordinary mechanical properties of spider dragline silk.</title>
        <authorList>
            <person name="Kono N."/>
            <person name="Nakamura H."/>
            <person name="Mori M."/>
            <person name="Yoshida Y."/>
            <person name="Ohtoshi R."/>
            <person name="Malay A.D."/>
            <person name="Moran D.A.P."/>
            <person name="Tomita M."/>
            <person name="Numata K."/>
            <person name="Arakawa K."/>
        </authorList>
    </citation>
    <scope>NUCLEOTIDE SEQUENCE</scope>
</reference>
<feature type="compositionally biased region" description="Low complexity" evidence="2">
    <location>
        <begin position="404"/>
        <end position="414"/>
    </location>
</feature>
<proteinExistence type="predicted"/>
<protein>
    <submittedName>
        <fullName evidence="4">Retrovirus-related Pol polyprotein from type-1 retrotransposable element R2</fullName>
    </submittedName>
</protein>
<feature type="region of interest" description="Disordered" evidence="2">
    <location>
        <begin position="389"/>
        <end position="426"/>
    </location>
</feature>
<dbReference type="EMBL" id="BMAW01067489">
    <property type="protein sequence ID" value="GFT60017.1"/>
    <property type="molecule type" value="Genomic_DNA"/>
</dbReference>
<evidence type="ECO:0000259" key="3">
    <source>
        <dbReference type="PROSITE" id="PS50157"/>
    </source>
</evidence>
<feature type="domain" description="C2H2-type" evidence="3">
    <location>
        <begin position="493"/>
        <end position="517"/>
    </location>
</feature>
<keyword evidence="1" id="KW-0863">Zinc-finger</keyword>
<dbReference type="Pfam" id="PF00078">
    <property type="entry name" value="RVT_1"/>
    <property type="match status" value="1"/>
</dbReference>
<accession>A0A8X6PCF1</accession>
<evidence type="ECO:0000313" key="4">
    <source>
        <dbReference type="EMBL" id="GFT60017.1"/>
    </source>
</evidence>
<keyword evidence="1" id="KW-0479">Metal-binding</keyword>
<feature type="compositionally biased region" description="Polar residues" evidence="2">
    <location>
        <begin position="415"/>
        <end position="426"/>
    </location>
</feature>